<feature type="transmembrane region" description="Helical" evidence="8">
    <location>
        <begin position="88"/>
        <end position="112"/>
    </location>
</feature>
<keyword evidence="1" id="KW-0813">Transport</keyword>
<dbReference type="GO" id="GO:0051539">
    <property type="term" value="F:4 iron, 4 sulfur cluster binding"/>
    <property type="evidence" value="ECO:0007669"/>
    <property type="project" value="UniProtKB-KW"/>
</dbReference>
<evidence type="ECO:0000256" key="8">
    <source>
        <dbReference type="SAM" id="Phobius"/>
    </source>
</evidence>
<keyword evidence="5" id="KW-0408">Iron</keyword>
<comment type="caution">
    <text evidence="10">The sequence shown here is derived from an EMBL/GenBank/DDBJ whole genome shotgun (WGS) entry which is preliminary data.</text>
</comment>
<dbReference type="Pfam" id="PF13746">
    <property type="entry name" value="Fer4_18"/>
    <property type="match status" value="1"/>
</dbReference>
<feature type="transmembrane region" description="Helical" evidence="8">
    <location>
        <begin position="335"/>
        <end position="353"/>
    </location>
</feature>
<dbReference type="PROSITE" id="PS51379">
    <property type="entry name" value="4FE4S_FER_2"/>
    <property type="match status" value="1"/>
</dbReference>
<evidence type="ECO:0000256" key="5">
    <source>
        <dbReference type="ARBA" id="ARBA00023004"/>
    </source>
</evidence>
<keyword evidence="8" id="KW-0812">Transmembrane</keyword>
<reference evidence="10 11" key="1">
    <citation type="journal article" date="2018" name="ISME J.">
        <title>A methanotrophic archaeon couples anaerobic oxidation of methane to Fe(III) reduction.</title>
        <authorList>
            <person name="Cai C."/>
            <person name="Leu A.O."/>
            <person name="Xie G.J."/>
            <person name="Guo J."/>
            <person name="Feng Y."/>
            <person name="Zhao J.X."/>
            <person name="Tyson G.W."/>
            <person name="Yuan Z."/>
            <person name="Hu S."/>
        </authorList>
    </citation>
    <scope>NUCLEOTIDE SEQUENCE [LARGE SCALE GENOMIC DNA]</scope>
    <source>
        <strain evidence="10">FeB_12</strain>
    </source>
</reference>
<dbReference type="SUPFAM" id="SSF54862">
    <property type="entry name" value="4Fe-4S ferredoxins"/>
    <property type="match status" value="1"/>
</dbReference>
<dbReference type="PANTHER" id="PTHR30176:SF3">
    <property type="entry name" value="FERREDOXIN-TYPE PROTEIN NAPH"/>
    <property type="match status" value="1"/>
</dbReference>
<proteinExistence type="predicted"/>
<evidence type="ECO:0000256" key="4">
    <source>
        <dbReference type="ARBA" id="ARBA00022982"/>
    </source>
</evidence>
<dbReference type="Pfam" id="PF11614">
    <property type="entry name" value="FixG_C"/>
    <property type="match status" value="1"/>
</dbReference>
<feature type="domain" description="4Fe-4S ferredoxin-type" evidence="9">
    <location>
        <begin position="258"/>
        <end position="286"/>
    </location>
</feature>
<keyword evidence="6" id="KW-0411">Iron-sulfur</keyword>
<feature type="transmembrane region" description="Helical" evidence="8">
    <location>
        <begin position="37"/>
        <end position="57"/>
    </location>
</feature>
<dbReference type="InterPro" id="IPR051684">
    <property type="entry name" value="Electron_Trans/Redox"/>
</dbReference>
<feature type="transmembrane region" description="Helical" evidence="8">
    <location>
        <begin position="161"/>
        <end position="179"/>
    </location>
</feature>
<dbReference type="AlphaFoldDB" id="A0A855X9U9"/>
<keyword evidence="8" id="KW-0472">Membrane</keyword>
<dbReference type="Gene3D" id="2.60.40.10">
    <property type="entry name" value="Immunoglobulins"/>
    <property type="match status" value="1"/>
</dbReference>
<sequence length="483" mass="54282">MSDSPDKSDAFRDSLATIDQRGHRKWVYPTQPVGPLYRWRTAVAMVLLTFLFGAPFIRVGGNPLLQIDLLNRKFFIFGAVFWPQDFYIFVLSTIALVVLIILFTAAFGRLFCGWICPQTIFMEMVFRRIEYWLEGNGPRQRELAHSPWTANKLVRKTAKQAIFFGLSFLIGNTFLAYIIGTKQLLAIVTDSPLNHLTGLTAMLLFSGAFYFVFAWFREQACTLVCPYGRLQSVLLDNNSVVIAYDFKRGEPRGPVMRGRERAPNGDCIDCLACVRVCPTGIDIRNGTQLECVNCTACIDACNRVMARMKWRPGLIRYASYNSIALGQKLRFTPRMGIYTAVLLILVASIGFFMSQRSQVETTILRTTGSLYQLLDNGVVRNLYTVSIANKTSDTMKLDLRLKSPAGQATVVGPALVVPPQGLKESIFTVEIPRTNLFAANSGIVIDVISDGKVLDEVRSTFDGPDPRKHEEQKEHEEHESKEK</sequence>
<evidence type="ECO:0000313" key="10">
    <source>
        <dbReference type="EMBL" id="PWB74123.1"/>
    </source>
</evidence>
<evidence type="ECO:0000256" key="6">
    <source>
        <dbReference type="ARBA" id="ARBA00023014"/>
    </source>
</evidence>
<dbReference type="InterPro" id="IPR032879">
    <property type="entry name" value="FixG_C"/>
</dbReference>
<accession>A0A855X9U9</accession>
<evidence type="ECO:0000259" key="9">
    <source>
        <dbReference type="PROSITE" id="PS51379"/>
    </source>
</evidence>
<dbReference type="GO" id="GO:0005886">
    <property type="term" value="C:plasma membrane"/>
    <property type="evidence" value="ECO:0007669"/>
    <property type="project" value="TreeGrafter"/>
</dbReference>
<dbReference type="EMBL" id="PQAP01000040">
    <property type="protein sequence ID" value="PWB74123.1"/>
    <property type="molecule type" value="Genomic_DNA"/>
</dbReference>
<feature type="transmembrane region" description="Helical" evidence="8">
    <location>
        <begin position="199"/>
        <end position="216"/>
    </location>
</feature>
<keyword evidence="8" id="KW-1133">Transmembrane helix</keyword>
<evidence type="ECO:0000256" key="1">
    <source>
        <dbReference type="ARBA" id="ARBA00022448"/>
    </source>
</evidence>
<dbReference type="NCBIfam" id="TIGR02745">
    <property type="entry name" value="ccoG_rdxA_fixG"/>
    <property type="match status" value="1"/>
</dbReference>
<dbReference type="InterPro" id="IPR013783">
    <property type="entry name" value="Ig-like_fold"/>
</dbReference>
<evidence type="ECO:0000313" key="11">
    <source>
        <dbReference type="Proteomes" id="UP000250918"/>
    </source>
</evidence>
<dbReference type="InterPro" id="IPR014116">
    <property type="entry name" value="Cyt_c_oxidase_cbb3_FixG"/>
</dbReference>
<dbReference type="PANTHER" id="PTHR30176">
    <property type="entry name" value="FERREDOXIN-TYPE PROTEIN NAPH"/>
    <property type="match status" value="1"/>
</dbReference>
<evidence type="ECO:0000256" key="7">
    <source>
        <dbReference type="SAM" id="MobiDB-lite"/>
    </source>
</evidence>
<evidence type="ECO:0000256" key="2">
    <source>
        <dbReference type="ARBA" id="ARBA00022485"/>
    </source>
</evidence>
<dbReference type="InterPro" id="IPR017896">
    <property type="entry name" value="4Fe4S_Fe-S-bd"/>
</dbReference>
<dbReference type="Proteomes" id="UP000250918">
    <property type="component" value="Unassembled WGS sequence"/>
</dbReference>
<keyword evidence="2" id="KW-0004">4Fe-4S</keyword>
<evidence type="ECO:0000256" key="3">
    <source>
        <dbReference type="ARBA" id="ARBA00022723"/>
    </source>
</evidence>
<name>A0A855X9U9_9BACT</name>
<organism evidence="10 11">
    <name type="scientific">candidate division GN15 bacterium</name>
    <dbReference type="NCBI Taxonomy" id="2072418"/>
    <lineage>
        <taxon>Bacteria</taxon>
        <taxon>candidate division GN15</taxon>
    </lineage>
</organism>
<protein>
    <submittedName>
        <fullName evidence="10">Cytochrome c oxidase accessory protein CcoG</fullName>
    </submittedName>
</protein>
<gene>
    <name evidence="10" type="primary">ccoG</name>
    <name evidence="10" type="ORF">C3F09_04370</name>
</gene>
<keyword evidence="3" id="KW-0479">Metal-binding</keyword>
<dbReference type="PROSITE" id="PS00198">
    <property type="entry name" value="4FE4S_FER_1"/>
    <property type="match status" value="1"/>
</dbReference>
<feature type="region of interest" description="Disordered" evidence="7">
    <location>
        <begin position="458"/>
        <end position="483"/>
    </location>
</feature>
<dbReference type="GO" id="GO:0046872">
    <property type="term" value="F:metal ion binding"/>
    <property type="evidence" value="ECO:0007669"/>
    <property type="project" value="UniProtKB-KW"/>
</dbReference>
<keyword evidence="4" id="KW-0249">Electron transport</keyword>
<dbReference type="Pfam" id="PF12801">
    <property type="entry name" value="Fer4_5"/>
    <property type="match status" value="1"/>
</dbReference>
<dbReference type="InterPro" id="IPR017900">
    <property type="entry name" value="4Fe4S_Fe_S_CS"/>
</dbReference>